<name>A0A354YZQ8_9FIRM</name>
<dbReference type="NCBIfam" id="TIGR00550">
    <property type="entry name" value="nadA"/>
    <property type="match status" value="1"/>
</dbReference>
<comment type="pathway">
    <text evidence="1 10">Cofactor biosynthesis; NAD(+) biosynthesis; quinolinate from iminoaspartate: step 1/1.</text>
</comment>
<keyword evidence="3 10" id="KW-0004">4Fe-4S</keyword>
<dbReference type="AlphaFoldDB" id="A0A354YZQ8"/>
<feature type="binding site" evidence="10">
    <location>
        <position position="259"/>
    </location>
    <ligand>
        <name>[4Fe-4S] cluster</name>
        <dbReference type="ChEBI" id="CHEBI:49883"/>
    </ligand>
</feature>
<feature type="binding site" evidence="10">
    <location>
        <position position="171"/>
    </location>
    <ligand>
        <name>[4Fe-4S] cluster</name>
        <dbReference type="ChEBI" id="CHEBI:49883"/>
    </ligand>
</feature>
<evidence type="ECO:0000313" key="12">
    <source>
        <dbReference type="Proteomes" id="UP000263273"/>
    </source>
</evidence>
<dbReference type="GO" id="GO:0005737">
    <property type="term" value="C:cytoplasm"/>
    <property type="evidence" value="ECO:0007669"/>
    <property type="project" value="UniProtKB-SubCell"/>
</dbReference>
<dbReference type="STRING" id="378794.GCA_001570625_00257"/>
<sequence length="303" mass="33931">MLAELEQYVLRRKKEINAVILAHFYQLPEIQDIADFVGDSLQLAIRAASTQAQVIVFCGVNFMAESAKILNPDKTVLLPDIRAGCPMADMVGAEALRKKKAEYPGAVVVCYVNSSAEVKAESDICCTSSNALNVVRSIPEDRTVIFVPDKNLGAYIQSQTGREMMLWEGYCPIHHALSWAEVEKQKELHPQAQVVVHPECPPEVTRRADAVRSTAGILEYLRSSNGAEFIIGTEEGFLYTLQKNCPGKKLYLARESFHCPDMKYITLEKLAGSLERMEQQVEVPPEISRRARRSMERMIEIKG</sequence>
<dbReference type="GO" id="GO:0008987">
    <property type="term" value="F:quinolinate synthetase A activity"/>
    <property type="evidence" value="ECO:0007669"/>
    <property type="project" value="UniProtKB-UniRule"/>
</dbReference>
<feature type="binding site" evidence="10">
    <location>
        <begin position="197"/>
        <end position="199"/>
    </location>
    <ligand>
        <name>iminosuccinate</name>
        <dbReference type="ChEBI" id="CHEBI:77875"/>
    </ligand>
</feature>
<feature type="binding site" evidence="10">
    <location>
        <position position="85"/>
    </location>
    <ligand>
        <name>[4Fe-4S] cluster</name>
        <dbReference type="ChEBI" id="CHEBI:49883"/>
    </ligand>
</feature>
<feature type="binding site" evidence="10">
    <location>
        <position position="128"/>
    </location>
    <ligand>
        <name>iminosuccinate</name>
        <dbReference type="ChEBI" id="CHEBI:77875"/>
    </ligand>
</feature>
<feature type="binding site" evidence="10">
    <location>
        <begin position="111"/>
        <end position="113"/>
    </location>
    <ligand>
        <name>iminosuccinate</name>
        <dbReference type="ChEBI" id="CHEBI:77875"/>
    </ligand>
</feature>
<comment type="similarity">
    <text evidence="10">Belongs to the quinolinate synthase family. Type 2 subfamily.</text>
</comment>
<accession>A0A354YZQ8</accession>
<keyword evidence="7 10" id="KW-0479">Metal-binding</keyword>
<evidence type="ECO:0000256" key="4">
    <source>
        <dbReference type="ARBA" id="ARBA00022490"/>
    </source>
</evidence>
<evidence type="ECO:0000256" key="5">
    <source>
        <dbReference type="ARBA" id="ARBA00022642"/>
    </source>
</evidence>
<feature type="binding site" evidence="10">
    <location>
        <position position="214"/>
    </location>
    <ligand>
        <name>iminosuccinate</name>
        <dbReference type="ChEBI" id="CHEBI:77875"/>
    </ligand>
</feature>
<evidence type="ECO:0000313" key="11">
    <source>
        <dbReference type="EMBL" id="HBK53712.1"/>
    </source>
</evidence>
<dbReference type="GO" id="GO:0046872">
    <property type="term" value="F:metal ion binding"/>
    <property type="evidence" value="ECO:0007669"/>
    <property type="project" value="UniProtKB-KW"/>
</dbReference>
<dbReference type="FunFam" id="3.40.50.10800:FF:000003">
    <property type="entry name" value="Quinolinate synthase A"/>
    <property type="match status" value="1"/>
</dbReference>
<dbReference type="InterPro" id="IPR003473">
    <property type="entry name" value="NadA"/>
</dbReference>
<comment type="function">
    <text evidence="10">Catalyzes the condensation of iminoaspartate with dihydroxyacetone phosphate to form quinolinate.</text>
</comment>
<evidence type="ECO:0000256" key="9">
    <source>
        <dbReference type="ARBA" id="ARBA00023014"/>
    </source>
</evidence>
<evidence type="ECO:0000256" key="10">
    <source>
        <dbReference type="HAMAP-Rule" id="MF_00568"/>
    </source>
</evidence>
<dbReference type="Pfam" id="PF02445">
    <property type="entry name" value="NadA"/>
    <property type="match status" value="1"/>
</dbReference>
<comment type="cofactor">
    <cofactor evidence="10">
        <name>[4Fe-4S] cluster</name>
        <dbReference type="ChEBI" id="CHEBI:49883"/>
    </cofactor>
    <text evidence="10">Binds 1 [4Fe-4S] cluster per subunit.</text>
</comment>
<keyword evidence="9 10" id="KW-0411">Iron-sulfur</keyword>
<evidence type="ECO:0000256" key="1">
    <source>
        <dbReference type="ARBA" id="ARBA00005065"/>
    </source>
</evidence>
<feature type="binding site" evidence="10">
    <location>
        <position position="40"/>
    </location>
    <ligand>
        <name>iminosuccinate</name>
        <dbReference type="ChEBI" id="CHEBI:77875"/>
    </ligand>
</feature>
<dbReference type="GO" id="GO:0034628">
    <property type="term" value="P:'de novo' NAD+ biosynthetic process from L-aspartate"/>
    <property type="evidence" value="ECO:0007669"/>
    <property type="project" value="TreeGrafter"/>
</dbReference>
<reference evidence="11 12" key="1">
    <citation type="journal article" date="2018" name="Nat. Biotechnol.">
        <title>A standardized bacterial taxonomy based on genome phylogeny substantially revises the tree of life.</title>
        <authorList>
            <person name="Parks D.H."/>
            <person name="Chuvochina M."/>
            <person name="Waite D.W."/>
            <person name="Rinke C."/>
            <person name="Skarshewski A."/>
            <person name="Chaumeil P.A."/>
            <person name="Hugenholtz P."/>
        </authorList>
    </citation>
    <scope>NUCLEOTIDE SEQUENCE [LARGE SCALE GENOMIC DNA]</scope>
    <source>
        <strain evidence="11">UBA10948</strain>
    </source>
</reference>
<dbReference type="EMBL" id="DNZF01000159">
    <property type="protein sequence ID" value="HBK53712.1"/>
    <property type="molecule type" value="Genomic_DNA"/>
</dbReference>
<gene>
    <name evidence="10" type="primary">nadA</name>
    <name evidence="11" type="ORF">DDZ44_07240</name>
</gene>
<keyword evidence="8 10" id="KW-0408">Iron</keyword>
<dbReference type="UniPathway" id="UPA00253">
    <property type="reaction ID" value="UER00327"/>
</dbReference>
<dbReference type="EC" id="2.5.1.72" evidence="2 10"/>
<keyword evidence="6 10" id="KW-0808">Transferase</keyword>
<dbReference type="PANTHER" id="PTHR30573:SF0">
    <property type="entry name" value="QUINOLINATE SYNTHASE, CHLOROPLASTIC"/>
    <property type="match status" value="1"/>
</dbReference>
<dbReference type="InterPro" id="IPR036094">
    <property type="entry name" value="NadA_sf"/>
</dbReference>
<keyword evidence="5 10" id="KW-0662">Pyridine nucleotide biosynthesis</keyword>
<dbReference type="PANTHER" id="PTHR30573">
    <property type="entry name" value="QUINOLINATE SYNTHETASE A"/>
    <property type="match status" value="1"/>
</dbReference>
<evidence type="ECO:0000256" key="3">
    <source>
        <dbReference type="ARBA" id="ARBA00022485"/>
    </source>
</evidence>
<proteinExistence type="inferred from homology"/>
<dbReference type="NCBIfam" id="NF006879">
    <property type="entry name" value="PRK09375.1-4"/>
    <property type="match status" value="1"/>
</dbReference>
<keyword evidence="4 10" id="KW-0963">Cytoplasm</keyword>
<dbReference type="GO" id="GO:0051539">
    <property type="term" value="F:4 iron, 4 sulfur cluster binding"/>
    <property type="evidence" value="ECO:0007669"/>
    <property type="project" value="UniProtKB-KW"/>
</dbReference>
<comment type="caution">
    <text evidence="11">The sequence shown here is derived from an EMBL/GenBank/DDBJ whole genome shotgun (WGS) entry which is preliminary data.</text>
</comment>
<comment type="catalytic activity">
    <reaction evidence="10">
        <text>iminosuccinate + dihydroxyacetone phosphate = quinolinate + phosphate + 2 H2O + H(+)</text>
        <dbReference type="Rhea" id="RHEA:25888"/>
        <dbReference type="ChEBI" id="CHEBI:15377"/>
        <dbReference type="ChEBI" id="CHEBI:15378"/>
        <dbReference type="ChEBI" id="CHEBI:29959"/>
        <dbReference type="ChEBI" id="CHEBI:43474"/>
        <dbReference type="ChEBI" id="CHEBI:57642"/>
        <dbReference type="ChEBI" id="CHEBI:77875"/>
        <dbReference type="EC" id="2.5.1.72"/>
    </reaction>
</comment>
<evidence type="ECO:0000256" key="8">
    <source>
        <dbReference type="ARBA" id="ARBA00023004"/>
    </source>
</evidence>
<comment type="subcellular location">
    <subcellularLocation>
        <location evidence="10">Cytoplasm</location>
    </subcellularLocation>
</comment>
<dbReference type="InterPro" id="IPR023066">
    <property type="entry name" value="Quinolinate_synth_type2"/>
</dbReference>
<dbReference type="SUPFAM" id="SSF142754">
    <property type="entry name" value="NadA-like"/>
    <property type="match status" value="1"/>
</dbReference>
<feature type="binding site" evidence="10">
    <location>
        <position position="23"/>
    </location>
    <ligand>
        <name>iminosuccinate</name>
        <dbReference type="ChEBI" id="CHEBI:77875"/>
    </ligand>
</feature>
<evidence type="ECO:0000256" key="7">
    <source>
        <dbReference type="ARBA" id="ARBA00022723"/>
    </source>
</evidence>
<dbReference type="Gene3D" id="3.40.50.10800">
    <property type="entry name" value="NadA-like"/>
    <property type="match status" value="3"/>
</dbReference>
<dbReference type="Proteomes" id="UP000263273">
    <property type="component" value="Unassembled WGS sequence"/>
</dbReference>
<evidence type="ECO:0000256" key="2">
    <source>
        <dbReference type="ARBA" id="ARBA00012669"/>
    </source>
</evidence>
<organism evidence="11 12">
    <name type="scientific">Syntrophomonas wolfei</name>
    <dbReference type="NCBI Taxonomy" id="863"/>
    <lineage>
        <taxon>Bacteria</taxon>
        <taxon>Bacillati</taxon>
        <taxon>Bacillota</taxon>
        <taxon>Clostridia</taxon>
        <taxon>Eubacteriales</taxon>
        <taxon>Syntrophomonadaceae</taxon>
        <taxon>Syntrophomonas</taxon>
    </lineage>
</organism>
<dbReference type="NCBIfam" id="NF006878">
    <property type="entry name" value="PRK09375.1-2"/>
    <property type="match status" value="1"/>
</dbReference>
<protein>
    <recommendedName>
        <fullName evidence="2 10">Quinolinate synthase</fullName>
        <ecNumber evidence="2 10">2.5.1.72</ecNumber>
    </recommendedName>
</protein>
<dbReference type="HAMAP" id="MF_00568">
    <property type="entry name" value="NadA_type2"/>
    <property type="match status" value="1"/>
</dbReference>
<evidence type="ECO:0000256" key="6">
    <source>
        <dbReference type="ARBA" id="ARBA00022679"/>
    </source>
</evidence>